<accession>A0ACD3B219</accession>
<dbReference type="EMBL" id="ML208291">
    <property type="protein sequence ID" value="TFK71942.1"/>
    <property type="molecule type" value="Genomic_DNA"/>
</dbReference>
<name>A0ACD3B219_9AGAR</name>
<proteinExistence type="predicted"/>
<evidence type="ECO:0000313" key="1">
    <source>
        <dbReference type="EMBL" id="TFK71942.1"/>
    </source>
</evidence>
<gene>
    <name evidence="1" type="ORF">BDN72DRAFT_957668</name>
</gene>
<evidence type="ECO:0000313" key="2">
    <source>
        <dbReference type="Proteomes" id="UP000308600"/>
    </source>
</evidence>
<reference evidence="1 2" key="1">
    <citation type="journal article" date="2019" name="Nat. Ecol. Evol.">
        <title>Megaphylogeny resolves global patterns of mushroom evolution.</title>
        <authorList>
            <person name="Varga T."/>
            <person name="Krizsan K."/>
            <person name="Foldi C."/>
            <person name="Dima B."/>
            <person name="Sanchez-Garcia M."/>
            <person name="Sanchez-Ramirez S."/>
            <person name="Szollosi G.J."/>
            <person name="Szarkandi J.G."/>
            <person name="Papp V."/>
            <person name="Albert L."/>
            <person name="Andreopoulos W."/>
            <person name="Angelini C."/>
            <person name="Antonin V."/>
            <person name="Barry K.W."/>
            <person name="Bougher N.L."/>
            <person name="Buchanan P."/>
            <person name="Buyck B."/>
            <person name="Bense V."/>
            <person name="Catcheside P."/>
            <person name="Chovatia M."/>
            <person name="Cooper J."/>
            <person name="Damon W."/>
            <person name="Desjardin D."/>
            <person name="Finy P."/>
            <person name="Geml J."/>
            <person name="Haridas S."/>
            <person name="Hughes K."/>
            <person name="Justo A."/>
            <person name="Karasinski D."/>
            <person name="Kautmanova I."/>
            <person name="Kiss B."/>
            <person name="Kocsube S."/>
            <person name="Kotiranta H."/>
            <person name="LaButti K.M."/>
            <person name="Lechner B.E."/>
            <person name="Liimatainen K."/>
            <person name="Lipzen A."/>
            <person name="Lukacs Z."/>
            <person name="Mihaltcheva S."/>
            <person name="Morgado L.N."/>
            <person name="Niskanen T."/>
            <person name="Noordeloos M.E."/>
            <person name="Ohm R.A."/>
            <person name="Ortiz-Santana B."/>
            <person name="Ovrebo C."/>
            <person name="Racz N."/>
            <person name="Riley R."/>
            <person name="Savchenko A."/>
            <person name="Shiryaev A."/>
            <person name="Soop K."/>
            <person name="Spirin V."/>
            <person name="Szebenyi C."/>
            <person name="Tomsovsky M."/>
            <person name="Tulloss R.E."/>
            <person name="Uehling J."/>
            <person name="Grigoriev I.V."/>
            <person name="Vagvolgyi C."/>
            <person name="Papp T."/>
            <person name="Martin F.M."/>
            <person name="Miettinen O."/>
            <person name="Hibbett D.S."/>
            <person name="Nagy L.G."/>
        </authorList>
    </citation>
    <scope>NUCLEOTIDE SEQUENCE [LARGE SCALE GENOMIC DNA]</scope>
    <source>
        <strain evidence="1 2">NL-1719</strain>
    </source>
</reference>
<organism evidence="1 2">
    <name type="scientific">Pluteus cervinus</name>
    <dbReference type="NCBI Taxonomy" id="181527"/>
    <lineage>
        <taxon>Eukaryota</taxon>
        <taxon>Fungi</taxon>
        <taxon>Dikarya</taxon>
        <taxon>Basidiomycota</taxon>
        <taxon>Agaricomycotina</taxon>
        <taxon>Agaricomycetes</taxon>
        <taxon>Agaricomycetidae</taxon>
        <taxon>Agaricales</taxon>
        <taxon>Pluteineae</taxon>
        <taxon>Pluteaceae</taxon>
        <taxon>Pluteus</taxon>
    </lineage>
</organism>
<keyword evidence="2" id="KW-1185">Reference proteome</keyword>
<dbReference type="Proteomes" id="UP000308600">
    <property type="component" value="Unassembled WGS sequence"/>
</dbReference>
<protein>
    <submittedName>
        <fullName evidence="1">Uncharacterized protein</fullName>
    </submittedName>
</protein>
<sequence length="175" mass="18272">MDNSGPMKFHNNKYTHNLNGTANAAHGETANNTSNPSTGATMNSNYNYSPYTGGGPVNLGAANGNHNPNFGPAPRAYQGTPVAGPWPYGPNPPFYPPPGCVYPPGPGDPAAGPGQQQFPPGEPRMPWFPPHTYVQGRGQDPWPSPPPEAQPIPSRVPQAVPLPANAATGEGMTQV</sequence>